<organism evidence="1 2">
    <name type="scientific">Puccinia graminis f. sp. tritici</name>
    <dbReference type="NCBI Taxonomy" id="56615"/>
    <lineage>
        <taxon>Eukaryota</taxon>
        <taxon>Fungi</taxon>
        <taxon>Dikarya</taxon>
        <taxon>Basidiomycota</taxon>
        <taxon>Pucciniomycotina</taxon>
        <taxon>Pucciniomycetes</taxon>
        <taxon>Pucciniales</taxon>
        <taxon>Pucciniaceae</taxon>
        <taxon>Puccinia</taxon>
    </lineage>
</organism>
<name>A0A5B0MH89_PUCGR</name>
<dbReference type="EMBL" id="VSWC01000157">
    <property type="protein sequence ID" value="KAA1075386.1"/>
    <property type="molecule type" value="Genomic_DNA"/>
</dbReference>
<reference evidence="1 2" key="1">
    <citation type="submission" date="2019-05" db="EMBL/GenBank/DDBJ databases">
        <title>Emergence of the Ug99 lineage of the wheat stem rust pathogen through somatic hybridization.</title>
        <authorList>
            <person name="Li F."/>
            <person name="Upadhyaya N.M."/>
            <person name="Sperschneider J."/>
            <person name="Matny O."/>
            <person name="Nguyen-Phuc H."/>
            <person name="Mago R."/>
            <person name="Raley C."/>
            <person name="Miller M.E."/>
            <person name="Silverstein K.A.T."/>
            <person name="Henningsen E."/>
            <person name="Hirsch C.D."/>
            <person name="Visser B."/>
            <person name="Pretorius Z.A."/>
            <person name="Steffenson B.J."/>
            <person name="Schwessinger B."/>
            <person name="Dodds P.N."/>
            <person name="Figueroa M."/>
        </authorList>
    </citation>
    <scope>NUCLEOTIDE SEQUENCE [LARGE SCALE GENOMIC DNA]</scope>
    <source>
        <strain evidence="1">21-0</strain>
    </source>
</reference>
<keyword evidence="2" id="KW-1185">Reference proteome</keyword>
<comment type="caution">
    <text evidence="1">The sequence shown here is derived from an EMBL/GenBank/DDBJ whole genome shotgun (WGS) entry which is preliminary data.</text>
</comment>
<protein>
    <submittedName>
        <fullName evidence="1">Uncharacterized protein</fullName>
    </submittedName>
</protein>
<accession>A0A5B0MH89</accession>
<dbReference type="Proteomes" id="UP000324748">
    <property type="component" value="Unassembled WGS sequence"/>
</dbReference>
<gene>
    <name evidence="1" type="ORF">PGT21_034609</name>
</gene>
<evidence type="ECO:0000313" key="2">
    <source>
        <dbReference type="Proteomes" id="UP000324748"/>
    </source>
</evidence>
<dbReference type="AlphaFoldDB" id="A0A5B0MH89"/>
<evidence type="ECO:0000313" key="1">
    <source>
        <dbReference type="EMBL" id="KAA1075386.1"/>
    </source>
</evidence>
<sequence>MHIDIYLPANPPIPASLRVRHDESTGLQNRKSFVSCIAPSSFLTMTVAHIGSGGTIQLSRCLAVRILSSANPDYQGTVISVIDAISGANPA</sequence>
<proteinExistence type="predicted"/>